<feature type="domain" description="C2H2-type" evidence="15">
    <location>
        <begin position="3655"/>
        <end position="3683"/>
    </location>
</feature>
<keyword evidence="6 12" id="KW-0863">Zinc-finger</keyword>
<sequence>MCCPSRDNESYMPQYLCLLCCRDLRNAYGFIKQAQYCNKKLLNVIAKQLSSLQEKNIILQTQGGTQEYPITIKKESNNDEGDSIANIQDNILNEFRIVSTSSLLKSEVLEETNEENEETIQYYVHEIEDEEIEQSEQNKPNNTILECSSTSNTNFTETASINNLEDIEIDTVCPICDKTINKQDNIVTHMRIQHDFEVPRELLNTQTSNQQEQEEYPNICTSKTKSLNRMENLKKRSKEKKQITKRLDKIMKCNLCDYTTRHYSAISFHHRSKHGSEDDKFKCKFCSYTTCRKFRLIAHVKNLHKELIKTLKADADNKEQGESLNNNDNTTNPYATSSDDETPLIQKTAKSLVTPYFNDEMMEEKEALSDEMFIRNIFNIKKRNVNTFSTRSLPQRCDICGNIYNNYRALKTHQKNVHISEEKYSICKHCGKKFKKPANLRVHINNAHLPKDTNETSKPSAPAAPKEKRFMCTECSYVCATITTLTIHRNRHHTGEKPYKCDICSKSFFIPYDLKIHRYLHTGEKPYKCSYCSKGFRNTAQLVKHKRIHSKERPYKCKDCGKSFTQAYNLTLHKRAHLKEKKLNCTVCDKFFENLSELNIHRINENHPDNLLKKMNENPIQKCRTCLKNSTKTFPLTKQARGCNPKRTYGQLLKEYAKLECPPDYERLMPKYLCFLCCRELRNTSTFIRQAEYCNSKLLEVISKQLDCLKEKVIDLPENAKEIDIKTEKEGNEGEDDNAIKVQDTLDEELHIKDMNILSKSEILEKPEADNEVQFRYDDNEEKDIIDNYENDTNDLSGQYGETQIDTTCPICHKVMSRRDNLLKHMRSQHKIETPSMLLDKEKPEQDIFICKMCPSKYTNKCTYLYHVKNKHGIEESTSNLKVKDKIIKCRSCEYTARTYAALNYHTRSKHGSEKDKFKCKFCSYLCLKKFDLLTHVKNSHKELIKTLKAEAVNQMEKGVTNTSSGLLSIKEEDEDDTINKNADSSSESDDDIPLAQKISKTSLKSSVKSNVDREEFSDEEFIRNILNIKKRKPKSLSSKSLARRCEECGNIYKNYKALYAHQRHVHITEDKYSLCPHCGKKYKRKADLRIHIEKSHIPKDSAENTKQPAKVREKRFMCTECSYVCTTITILNIHINRHHTGEKPYKCDICFKSFIVPYDLKIHRYLHTGERPYKCPICSKGFRDNSHMIKHKRIHSSERPYKCKDCGKSFTQSYNLSVHKRTHLKEKKLNCQVCGLQLLTKIINDDEEETKTYAEVVKDITHIDVMDESCSEMPKNICGYCIRKLKAAYSFVQQAHEANDKLWSILNESDLDDKPINCLQEAQIDIQDCLEIKMEDEDENGENKHDLTKLQEELKKEEPEEGLGEFKTAIDKLATTKKENKESIPDKDVLETKTLSECEDEFDVDDKFDADFSKPDEGMSDSDSESTSSNDSEWAEETKTKETTSDKAKTPVKKRTRKVKETNLDDNIPTTCEQCDRVFPNASQLKRHKRITHVPEELKVQCPYCAGKFGRRHNMYAHMRIHHKDKPIEEHIIQQRKLPRQYACEKCDGTYTTKYYLLAHMKSKHDPDAQKKPQRVLLPKKRFLCTLCGGKFDTQYYLEVHIRRHTGEKPFKCDICDRAFYRPSDVQAHRRSHTGERPFKCTICDKGFARSNKLKVHIRTHSNERPYKCDECEKAFKQSKDLTIHRRIHTGERPYNKCRTCLNGSKGLQLLTKMITEEKDERKSYGEVLKDITQIDMMDESGKEMPQNICGCCVRKLKAAYAFVQQAQEANDKLLSMLNETDEDKPIDCLQEAQIDIQNCLEIKMEDEEAGENNKPDLTKIEIDFKLEEPDDGGSGAVIDTTATDKLASAKKENIPLKDVLETTNSPLQQKEIMSDSEDDYDDDDIFDKDFTQHDEKGLSDSEDESVTSNDSDWAKEKTVTIAKTKETIDKSKTPVRSKKKLKEKQVDDNIPTPCDQCDRVFPNARLLSRHKRHTHVPEELKVQCPYCTAKFGRRHNMYAHMRTHHKDKPVEEHITQQRKFPRQFACEQCDGVYTSKYYLLAHMNLKHNPDNVAQKPKRVALPKKRFLCTLCGSKFDTQSNLDVHIRRHTGDKPFKCDLCERSFYRPCDVQAHRRSHTGEKPFKCTICEKPFARSNKLKIHMRTHSNERPYKCDQCEKAFKHSKDLNIHKRIHTGERPYTCGVCHRYLFTTSNVIYLTFNNNNNNNNNLIKMTLTNIECRTCFTASGGLNPLTKMSYFNKKETKSYAELLEEVTNMNIKEHKHREFPQSICDKCIRSLKIAHKFIQQAKEVNEKLYIMLNKKLSSMQNTKNAIGEKIEIKVENNALEAEGKMDCLQETQIDLETFLEIKIENKQIEKEMDSLDGLKETIENKDGDTRKRESLIIDKYNDLDDSESVDTNITDSDSDWQESEKVSDRKLPKQKVDKKIINVATESNNSVFEGKYNDSNNNKDDSETNKIPTKTKFLSKMNKCLNEEIVESAVPCNVCNKIFQNSKALESHLKISHIPDDKKCSCPLCGNKYVKYSNMYAHMRAVHGQDSVIYMNKPERPESDYIFKCDKCPKKYCQKKSLVKHKQSKHSSRTIETKKKKSPAVNPGSLCPICGKVFTSRNHLTAHVRQHTGERPFKCDFCERSFLVVTELNRHRRQHTGDKPHKCEKCGKGFVSAKYLRQHMASHSDERPNKCNQCERRYKFAQDLKIHMLTHTGERPFISNQPILIKKCNSITRDIANNLPSTNKDLLEVLTNILQGQKEINTRLENIEKTQTSIINNQNLLSNAQDAIVANQQQIANKLEDIESCILSKPEMASQSRVLVQRQVAIKKLNKSVSHMPAKVNKKILNELDNMLPMTTLEAVQEMEEKINNREFAQTLKTYLDKLKGQSEDVNCVLRELFTDDLLEMFNWEGRWGRKALAKLRLIENILRGVFHEQRALEFEKSVKRAVERSHHRMSETTRWLNKKCRTCFDPENGWSCLSKRMKDYTKQIKSYRQLIEEVTQIKMHDNINNLELPQFICGKCSRRLKSAHRFKLQSLEVNEKLYELLKLGCSEEVQKEVDPSIKLETDNMENEVEENIEYLPKIEINIERCSETKWEASELEMNEGTSFEIKDEENIVIFNDTYDLDGNLELDQQTLEETNQANDSINLEHNEFSDWEEAHDRSKVEITNREKITFENEENFNIAIPCKKCNKIYPNSKALAMHLKISHIPEEKKCSCPLCGNKYSRPANMYLHMRNTHGPDTVIIPKRSSIDETEYIYQCNKCSKKYCRKFNLIQHKKLKHTAKVNEASIIKESKEKSSDPGSLCPICGKYLAIKKNLTAHLRYHANDKPFKCEWCGRCFLLNTQLNRHRRQHTGDKPHKCELCGKCFAAPKDLRQHMISHSEERPFKCSMCERCYKSSSDLKRHFRTHSIERPYVCSLCSDSFQRASSLRAHRLRHEKRSDSKTRDYKKRLKSYAELLQDITNISIMDNKSMELPQIICRKCSRRLKSAHNFIQQAAEVNEQLIVMLNEQKLQCLQETQIDVETCMEIKEEPELTKANLECLEETPIDLEPCIEIKIENEAKEKRKETFDCSEKIQVYSEEKYKLQGVKQCNSNETNKLEKKSQRAETINESDVESQQSKDSEWQEDNIKFNRKKVQKGIIKPNEEQDPAKKNNEYTDDIAVRCDKCNKIFKNSKLLAVHQRISHIPEEKKCTCKLCGNKFTRYCNMYKHMRTFHGPETVTLISKRPEEDYIYKCDKCNKKYSRKKSLIYHTKLKHSLNKVEEKTENNTNNNKAIKSMDKGSLCPICGCSFTSKTQLTVHLRRHTGERPFKCDLCERAFLLVTQLNSHKRLHTGEKPYKCQVCEKTFRVSDDLRQHMRTHTNERPHKCLQCERSFKHTQDLKIHLRSHTGERPYVCAICGDSFQRYNTLRAHRLRMGHVENLTDNNSKKIL</sequence>
<feature type="compositionally biased region" description="Polar residues" evidence="14">
    <location>
        <begin position="322"/>
        <end position="337"/>
    </location>
</feature>
<dbReference type="Pfam" id="PF07776">
    <property type="entry name" value="zf-AD"/>
    <property type="match status" value="4"/>
</dbReference>
<feature type="compositionally biased region" description="Polar residues" evidence="14">
    <location>
        <begin position="3599"/>
        <end position="3610"/>
    </location>
</feature>
<feature type="domain" description="C2H2-type" evidence="15">
    <location>
        <begin position="3685"/>
        <end position="3713"/>
    </location>
</feature>
<feature type="binding site" evidence="13">
    <location>
        <position position="3013"/>
    </location>
    <ligand>
        <name>Zn(2+)</name>
        <dbReference type="ChEBI" id="CHEBI:29105"/>
    </ligand>
</feature>
<feature type="domain" description="C2H2-type" evidence="15">
    <location>
        <begin position="3407"/>
        <end position="3434"/>
    </location>
</feature>
<feature type="domain" description="C2H2-type" evidence="15">
    <location>
        <begin position="499"/>
        <end position="526"/>
    </location>
</feature>
<evidence type="ECO:0000256" key="8">
    <source>
        <dbReference type="ARBA" id="ARBA00023015"/>
    </source>
</evidence>
<feature type="domain" description="C2H2-type" evidence="15">
    <location>
        <begin position="2068"/>
        <end position="2095"/>
    </location>
</feature>
<feature type="domain" description="C2H2-type" evidence="15">
    <location>
        <begin position="1984"/>
        <end position="2011"/>
    </location>
</feature>
<feature type="binding site" evidence="13">
    <location>
        <position position="1699"/>
    </location>
    <ligand>
        <name>Zn(2+)</name>
        <dbReference type="ChEBI" id="CHEBI:29105"/>
    </ligand>
</feature>
<feature type="compositionally biased region" description="Basic and acidic residues" evidence="14">
    <location>
        <begin position="2410"/>
        <end position="2419"/>
    </location>
</feature>
<feature type="domain" description="C2H2-type" evidence="15">
    <location>
        <begin position="2152"/>
        <end position="2179"/>
    </location>
</feature>
<dbReference type="GO" id="GO:0000981">
    <property type="term" value="F:DNA-binding transcription factor activity, RNA polymerase II-specific"/>
    <property type="evidence" value="ECO:0007669"/>
    <property type="project" value="TreeGrafter"/>
</dbReference>
<feature type="domain" description="ZAD" evidence="16">
    <location>
        <begin position="621"/>
        <end position="701"/>
    </location>
</feature>
<feature type="binding site" evidence="13">
    <location>
        <position position="1751"/>
    </location>
    <ligand>
        <name>Zn(2+)</name>
        <dbReference type="ChEBI" id="CHEBI:29105"/>
    </ligand>
</feature>
<feature type="binding site" evidence="13">
    <location>
        <position position="677"/>
    </location>
    <ligand>
        <name>Zn(2+)</name>
        <dbReference type="ChEBI" id="CHEBI:29105"/>
    </ligand>
</feature>
<feature type="domain" description="ZAD" evidence="16">
    <location>
        <begin position="1230"/>
        <end position="1306"/>
    </location>
</feature>
<feature type="binding site" evidence="13">
    <location>
        <position position="3472"/>
    </location>
    <ligand>
        <name>Zn(2+)</name>
        <dbReference type="ChEBI" id="CHEBI:29105"/>
    </ligand>
</feature>
<feature type="binding site" evidence="13">
    <location>
        <position position="2272"/>
    </location>
    <ligand>
        <name>Zn(2+)</name>
        <dbReference type="ChEBI" id="CHEBI:29105"/>
    </ligand>
</feature>
<keyword evidence="4 13" id="KW-0479">Metal-binding</keyword>
<feature type="binding site" evidence="13">
    <location>
        <position position="2275"/>
    </location>
    <ligand>
        <name>Zn(2+)</name>
        <dbReference type="ChEBI" id="CHEBI:29105"/>
    </ligand>
</feature>
<feature type="domain" description="C2H2-type" evidence="15">
    <location>
        <begin position="1584"/>
        <end position="1611"/>
    </location>
</feature>
<feature type="domain" description="C2H2-type" evidence="15">
    <location>
        <begin position="470"/>
        <end position="498"/>
    </location>
</feature>
<dbReference type="FunFam" id="3.30.160.60:FF:000028">
    <property type="entry name" value="zinc finger protein 90 homolog"/>
    <property type="match status" value="2"/>
</dbReference>
<keyword evidence="11" id="KW-0539">Nucleus</keyword>
<dbReference type="PANTHER" id="PTHR24379:SF121">
    <property type="entry name" value="C2H2-TYPE DOMAIN-CONTAINING PROTEIN"/>
    <property type="match status" value="1"/>
</dbReference>
<evidence type="ECO:0000256" key="2">
    <source>
        <dbReference type="ARBA" id="ARBA00004123"/>
    </source>
</evidence>
<accession>A0A0L0BZX8</accession>
<feature type="binding site" evidence="13">
    <location>
        <position position="2960"/>
    </location>
    <ligand>
        <name>Zn(2+)</name>
        <dbReference type="ChEBI" id="CHEBI:29105"/>
    </ligand>
</feature>
<dbReference type="InterPro" id="IPR013087">
    <property type="entry name" value="Znf_C2H2_type"/>
</dbReference>
<dbReference type="SMART" id="SM00868">
    <property type="entry name" value="zf-AD"/>
    <property type="match status" value="7"/>
</dbReference>
<dbReference type="SMART" id="SM00355">
    <property type="entry name" value="ZnF_C2H2"/>
    <property type="match status" value="57"/>
</dbReference>
<feature type="domain" description="C2H2-type" evidence="15">
    <location>
        <begin position="1074"/>
        <end position="1102"/>
    </location>
</feature>
<dbReference type="SUPFAM" id="SSF57716">
    <property type="entry name" value="Glucocorticoid receptor-like (DNA-binding domain)"/>
    <property type="match status" value="3"/>
</dbReference>
<dbReference type="FunFam" id="3.30.160.60:FF:000295">
    <property type="entry name" value="zinc finger protein 19"/>
    <property type="match status" value="2"/>
</dbReference>
<evidence type="ECO:0000256" key="14">
    <source>
        <dbReference type="SAM" id="MobiDB-lite"/>
    </source>
</evidence>
<dbReference type="GO" id="GO:0005634">
    <property type="term" value="C:nucleus"/>
    <property type="evidence" value="ECO:0007669"/>
    <property type="project" value="UniProtKB-SubCell"/>
</dbReference>
<feature type="domain" description="ZAD" evidence="16">
    <location>
        <begin position="3407"/>
        <end position="3499"/>
    </location>
</feature>
<comment type="subcellular location">
    <subcellularLocation>
        <location evidence="2">Nucleus</location>
    </subcellularLocation>
</comment>
<feature type="domain" description="C2H2-type" evidence="15">
    <location>
        <begin position="425"/>
        <end position="453"/>
    </location>
</feature>
<dbReference type="PROSITE" id="PS00028">
    <property type="entry name" value="ZINC_FINGER_C2H2_1"/>
    <property type="match status" value="54"/>
</dbReference>
<comment type="similarity">
    <text evidence="3">Belongs to the krueppel C2H2-type zinc-finger protein family.</text>
</comment>
<name>A0A0L0BZX8_LUCCU</name>
<reference evidence="17 18" key="1">
    <citation type="journal article" date="2015" name="Nat. Commun.">
        <title>Lucilia cuprina genome unlocks parasitic fly biology to underpin future interventions.</title>
        <authorList>
            <person name="Anstead C.A."/>
            <person name="Korhonen P.K."/>
            <person name="Young N.D."/>
            <person name="Hall R.S."/>
            <person name="Jex A.R."/>
            <person name="Murali S.C."/>
            <person name="Hughes D.S."/>
            <person name="Lee S.F."/>
            <person name="Perry T."/>
            <person name="Stroehlein A.J."/>
            <person name="Ansell B.R."/>
            <person name="Breugelmans B."/>
            <person name="Hofmann A."/>
            <person name="Qu J."/>
            <person name="Dugan S."/>
            <person name="Lee S.L."/>
            <person name="Chao H."/>
            <person name="Dinh H."/>
            <person name="Han Y."/>
            <person name="Doddapaneni H.V."/>
            <person name="Worley K.C."/>
            <person name="Muzny D.M."/>
            <person name="Ioannidis P."/>
            <person name="Waterhouse R.M."/>
            <person name="Zdobnov E.M."/>
            <person name="James P.J."/>
            <person name="Bagnall N.H."/>
            <person name="Kotze A.C."/>
            <person name="Gibbs R.A."/>
            <person name="Richards S."/>
            <person name="Batterham P."/>
            <person name="Gasser R.B."/>
        </authorList>
    </citation>
    <scope>NUCLEOTIDE SEQUENCE [LARGE SCALE GENOMIC DNA]</scope>
    <source>
        <strain evidence="17 18">LS</strain>
        <tissue evidence="17">Full body</tissue>
    </source>
</reference>
<evidence type="ECO:0000256" key="6">
    <source>
        <dbReference type="ARBA" id="ARBA00022771"/>
    </source>
</evidence>
<feature type="domain" description="C2H2-type" evidence="15">
    <location>
        <begin position="1044"/>
        <end position="1072"/>
    </location>
</feature>
<comment type="caution">
    <text evidence="17">The sequence shown here is derived from an EMBL/GenBank/DDBJ whole genome shotgun (WGS) entry which is preliminary data.</text>
</comment>
<feature type="domain" description="C2H2-type" evidence="15">
    <location>
        <begin position="888"/>
        <end position="916"/>
    </location>
</feature>
<feature type="domain" description="C2H2-type" evidence="15">
    <location>
        <begin position="1117"/>
        <end position="1145"/>
    </location>
</feature>
<feature type="binding site" evidence="13">
    <location>
        <position position="1235"/>
    </location>
    <ligand>
        <name>Zn(2+)</name>
        <dbReference type="ChEBI" id="CHEBI:29105"/>
    </ligand>
</feature>
<keyword evidence="18" id="KW-1185">Reference proteome</keyword>
<feature type="domain" description="C2H2-type" evidence="15">
    <location>
        <begin position="3775"/>
        <end position="3802"/>
    </location>
</feature>
<dbReference type="PROSITE" id="PS50157">
    <property type="entry name" value="ZINC_FINGER_C2H2_2"/>
    <property type="match status" value="52"/>
</dbReference>
<feature type="domain" description="C2H2-type" evidence="15">
    <location>
        <begin position="527"/>
        <end position="554"/>
    </location>
</feature>
<feature type="binding site" evidence="13">
    <location>
        <position position="626"/>
    </location>
    <ligand>
        <name>Zn(2+)</name>
        <dbReference type="ChEBI" id="CHEBI:29105"/>
    </ligand>
</feature>
<feature type="domain" description="C2H2-type" evidence="15">
    <location>
        <begin position="2681"/>
        <end position="2708"/>
    </location>
</feature>
<feature type="domain" description="C2H2-type" evidence="15">
    <location>
        <begin position="1174"/>
        <end position="1201"/>
    </location>
</feature>
<evidence type="ECO:0000259" key="15">
    <source>
        <dbReference type="PROSITE" id="PS50157"/>
    </source>
</evidence>
<feature type="region of interest" description="Disordered" evidence="14">
    <location>
        <begin position="1407"/>
        <end position="1457"/>
    </location>
</feature>
<feature type="binding site" evidence="13">
    <location>
        <position position="3010"/>
    </location>
    <ligand>
        <name>Zn(2+)</name>
        <dbReference type="ChEBI" id="CHEBI:29105"/>
    </ligand>
</feature>
<feature type="domain" description="C2H2-type" evidence="15">
    <location>
        <begin position="2096"/>
        <end position="2123"/>
    </location>
</feature>
<feature type="domain" description="C2H2-type" evidence="15">
    <location>
        <begin position="2625"/>
        <end position="2652"/>
    </location>
</feature>
<feature type="compositionally biased region" description="Basic and acidic residues" evidence="14">
    <location>
        <begin position="1889"/>
        <end position="1901"/>
    </location>
</feature>
<proteinExistence type="inferred from homology"/>
<keyword evidence="8" id="KW-0805">Transcription regulation</keyword>
<feature type="domain" description="C2H2-type" evidence="15">
    <location>
        <begin position="2597"/>
        <end position="2624"/>
    </location>
</feature>
<feature type="binding site" evidence="13">
    <location>
        <position position="2957"/>
    </location>
    <ligand>
        <name>Zn(2+)</name>
        <dbReference type="ChEBI" id="CHEBI:29105"/>
    </ligand>
</feature>
<feature type="domain" description="ZAD" evidence="16">
    <location>
        <begin position="2955"/>
        <end position="3037"/>
    </location>
</feature>
<dbReference type="PROSITE" id="PS51915">
    <property type="entry name" value="ZAD"/>
    <property type="match status" value="6"/>
</dbReference>
<dbReference type="FunFam" id="3.30.160.60:FF:000446">
    <property type="entry name" value="Zinc finger protein"/>
    <property type="match status" value="3"/>
</dbReference>
<feature type="binding site" evidence="13">
    <location>
        <position position="623"/>
    </location>
    <ligand>
        <name>Zn(2+)</name>
        <dbReference type="ChEBI" id="CHEBI:29105"/>
    </ligand>
</feature>
<evidence type="ECO:0000256" key="12">
    <source>
        <dbReference type="PROSITE-ProRule" id="PRU00042"/>
    </source>
</evidence>
<feature type="domain" description="C2H2-type" evidence="15">
    <location>
        <begin position="3831"/>
        <end position="3858"/>
    </location>
</feature>
<dbReference type="Proteomes" id="UP000037069">
    <property type="component" value="Unassembled WGS sequence"/>
</dbReference>
<evidence type="ECO:0000256" key="1">
    <source>
        <dbReference type="ARBA" id="ARBA00003767"/>
    </source>
</evidence>
<dbReference type="EMBL" id="JRES01001097">
    <property type="protein sequence ID" value="KNC25573.1"/>
    <property type="molecule type" value="Genomic_DNA"/>
</dbReference>
<feature type="domain" description="C2H2-type" evidence="15">
    <location>
        <begin position="2512"/>
        <end position="2540"/>
    </location>
</feature>
<feature type="domain" description="C2H2-type" evidence="15">
    <location>
        <begin position="3177"/>
        <end position="3205"/>
    </location>
</feature>
<evidence type="ECO:0008006" key="19">
    <source>
        <dbReference type="Google" id="ProtNLM"/>
    </source>
</evidence>
<feature type="domain" description="C2H2-type" evidence="15">
    <location>
        <begin position="1612"/>
        <end position="1639"/>
    </location>
</feature>
<dbReference type="FunFam" id="3.30.160.60:FF:000512">
    <property type="entry name" value="zinc finger protein 197 isoform X1"/>
    <property type="match status" value="1"/>
</dbReference>
<feature type="domain" description="C2H2-type" evidence="15">
    <location>
        <begin position="1954"/>
        <end position="1982"/>
    </location>
</feature>
<feature type="domain" description="ZAD" evidence="16">
    <location>
        <begin position="1697"/>
        <end position="1778"/>
    </location>
</feature>
<keyword evidence="7 13" id="KW-0862">Zinc</keyword>
<feature type="domain" description="C2H2-type" evidence="15">
    <location>
        <begin position="3803"/>
        <end position="3830"/>
    </location>
</feature>
<dbReference type="GO" id="GO:0008270">
    <property type="term" value="F:zinc ion binding"/>
    <property type="evidence" value="ECO:0007669"/>
    <property type="project" value="UniProtKB-UniRule"/>
</dbReference>
<dbReference type="FunFam" id="3.30.160.60:FF:001527">
    <property type="entry name" value="Zinc finger protein"/>
    <property type="match status" value="1"/>
</dbReference>
<feature type="domain" description="C2H2-type" evidence="15">
    <location>
        <begin position="807"/>
        <end position="835"/>
    </location>
</feature>
<feature type="binding site" evidence="13">
    <location>
        <position position="1754"/>
    </location>
    <ligand>
        <name>Zn(2+)</name>
        <dbReference type="ChEBI" id="CHEBI:29105"/>
    </ligand>
</feature>
<keyword evidence="10" id="KW-0804">Transcription</keyword>
<evidence type="ECO:0000313" key="17">
    <source>
        <dbReference type="EMBL" id="KNC25573.1"/>
    </source>
</evidence>
<dbReference type="PANTHER" id="PTHR24379">
    <property type="entry name" value="KRAB AND ZINC FINGER DOMAIN-CONTAINING"/>
    <property type="match status" value="1"/>
</dbReference>
<feature type="binding site" evidence="13">
    <location>
        <position position="2223"/>
    </location>
    <ligand>
        <name>Zn(2+)</name>
        <dbReference type="ChEBI" id="CHEBI:29105"/>
    </ligand>
</feature>
<evidence type="ECO:0000256" key="4">
    <source>
        <dbReference type="ARBA" id="ARBA00022723"/>
    </source>
</evidence>
<comment type="function">
    <text evidence="1">May be involved in transcriptional regulation.</text>
</comment>
<keyword evidence="5" id="KW-0677">Repeat</keyword>
<feature type="domain" description="C2H2-type" evidence="15">
    <location>
        <begin position="171"/>
        <end position="199"/>
    </location>
</feature>
<feature type="domain" description="C2H2-type" evidence="15">
    <location>
        <begin position="3379"/>
        <end position="3406"/>
    </location>
</feature>
<feature type="domain" description="C2H2-type" evidence="15">
    <location>
        <begin position="3295"/>
        <end position="3322"/>
    </location>
</feature>
<evidence type="ECO:0000256" key="9">
    <source>
        <dbReference type="ARBA" id="ARBA00023125"/>
    </source>
</evidence>
<dbReference type="Pfam" id="PF00096">
    <property type="entry name" value="zf-C2H2"/>
    <property type="match status" value="23"/>
</dbReference>
<feature type="compositionally biased region" description="Basic and acidic residues" evidence="14">
    <location>
        <begin position="3611"/>
        <end position="3621"/>
    </location>
</feature>
<feature type="binding site" evidence="13">
    <location>
        <position position="2220"/>
    </location>
    <ligand>
        <name>Zn(2+)</name>
        <dbReference type="ChEBI" id="CHEBI:29105"/>
    </ligand>
</feature>
<feature type="binding site" evidence="13">
    <location>
        <position position="3475"/>
    </location>
    <ligand>
        <name>Zn(2+)</name>
        <dbReference type="ChEBI" id="CHEBI:29105"/>
    </ligand>
</feature>
<dbReference type="OMA" id="CTECSYV"/>
<dbReference type="FunFam" id="3.30.160.60:FF:000087">
    <property type="entry name" value="Zinc finger protein 354B"/>
    <property type="match status" value="1"/>
</dbReference>
<feature type="compositionally biased region" description="Acidic residues" evidence="14">
    <location>
        <begin position="1876"/>
        <end position="1888"/>
    </location>
</feature>
<dbReference type="Pfam" id="PF13912">
    <property type="entry name" value="zf-C2H2_6"/>
    <property type="match status" value="1"/>
</dbReference>
<feature type="region of interest" description="Disordered" evidence="14">
    <location>
        <begin position="1859"/>
        <end position="1915"/>
    </location>
</feature>
<feature type="binding site" evidence="13">
    <location>
        <position position="674"/>
    </location>
    <ligand>
        <name>Zn(2+)</name>
        <dbReference type="ChEBI" id="CHEBI:29105"/>
    </ligand>
</feature>
<feature type="region of interest" description="Disordered" evidence="14">
    <location>
        <begin position="2439"/>
        <end position="2458"/>
    </location>
</feature>
<dbReference type="OrthoDB" id="8895262at2759"/>
<feature type="binding site" evidence="13">
    <location>
        <position position="1232"/>
    </location>
    <ligand>
        <name>Zn(2+)</name>
        <dbReference type="ChEBI" id="CHEBI:29105"/>
    </ligand>
</feature>
<feature type="domain" description="C2H2-type" evidence="15">
    <location>
        <begin position="3726"/>
        <end position="3754"/>
    </location>
</feature>
<dbReference type="InterPro" id="IPR036236">
    <property type="entry name" value="Znf_C2H2_sf"/>
</dbReference>
<feature type="binding site" evidence="13">
    <location>
        <position position="3409"/>
    </location>
    <ligand>
        <name>Zn(2+)</name>
        <dbReference type="ChEBI" id="CHEBI:29105"/>
    </ligand>
</feature>
<organism evidence="17 18">
    <name type="scientific">Lucilia cuprina</name>
    <name type="common">Green bottle fly</name>
    <name type="synonym">Australian sheep blowfly</name>
    <dbReference type="NCBI Taxonomy" id="7375"/>
    <lineage>
        <taxon>Eukaryota</taxon>
        <taxon>Metazoa</taxon>
        <taxon>Ecdysozoa</taxon>
        <taxon>Arthropoda</taxon>
        <taxon>Hexapoda</taxon>
        <taxon>Insecta</taxon>
        <taxon>Pterygota</taxon>
        <taxon>Neoptera</taxon>
        <taxon>Endopterygota</taxon>
        <taxon>Diptera</taxon>
        <taxon>Brachycera</taxon>
        <taxon>Muscomorpha</taxon>
        <taxon>Oestroidea</taxon>
        <taxon>Calliphoridae</taxon>
        <taxon>Luciliinae</taxon>
        <taxon>Lucilia</taxon>
    </lineage>
</organism>
<dbReference type="FunFam" id="3.30.160.60:FF:000624">
    <property type="entry name" value="zinc finger protein 697"/>
    <property type="match status" value="3"/>
</dbReference>
<feature type="domain" description="C2H2-type" evidence="15">
    <location>
        <begin position="1543"/>
        <end position="1571"/>
    </location>
</feature>
<feature type="domain" description="C2H2-type" evidence="15">
    <location>
        <begin position="1501"/>
        <end position="1528"/>
    </location>
</feature>
<feature type="domain" description="C2H2-type" evidence="15">
    <location>
        <begin position="395"/>
        <end position="423"/>
    </location>
</feature>
<gene>
    <name evidence="17" type="ORF">FF38_12932</name>
</gene>
<keyword evidence="9" id="KW-0238">DNA-binding</keyword>
<dbReference type="FunFam" id="3.30.160.60:FF:000065">
    <property type="entry name" value="B-cell CLL/lymphoma 6, member B"/>
    <property type="match status" value="1"/>
</dbReference>
<feature type="region of interest" description="Disordered" evidence="14">
    <location>
        <begin position="2394"/>
        <end position="2419"/>
    </location>
</feature>
<feature type="region of interest" description="Disordered" evidence="14">
    <location>
        <begin position="318"/>
        <end position="341"/>
    </location>
</feature>
<feature type="domain" description="C2H2-type" evidence="15">
    <location>
        <begin position="3351"/>
        <end position="3378"/>
    </location>
</feature>
<feature type="domain" description="C2H2-type" evidence="15">
    <location>
        <begin position="3859"/>
        <end position="3886"/>
    </location>
</feature>
<feature type="domain" description="C2H2-type" evidence="15">
    <location>
        <begin position="1202"/>
        <end position="1229"/>
    </location>
</feature>
<evidence type="ECO:0000313" key="18">
    <source>
        <dbReference type="Proteomes" id="UP000037069"/>
    </source>
</evidence>
<feature type="domain" description="C2H2-type" evidence="15">
    <location>
        <begin position="2026"/>
        <end position="2054"/>
    </location>
</feature>
<feature type="domain" description="C2H2-type" evidence="15">
    <location>
        <begin position="1668"/>
        <end position="1695"/>
    </location>
</feature>
<feature type="domain" description="C2H2-type" evidence="15">
    <location>
        <begin position="3207"/>
        <end position="3235"/>
    </location>
</feature>
<feature type="domain" description="ZAD" evidence="16">
    <location>
        <begin position="2218"/>
        <end position="2299"/>
    </location>
</feature>
<feature type="compositionally biased region" description="Basic and acidic residues" evidence="14">
    <location>
        <begin position="1437"/>
        <end position="1450"/>
    </location>
</feature>
<feature type="domain" description="C2H2-type" evidence="15">
    <location>
        <begin position="2482"/>
        <end position="2510"/>
    </location>
</feature>
<feature type="binding site" evidence="13">
    <location>
        <position position="1282"/>
    </location>
    <ligand>
        <name>Zn(2+)</name>
        <dbReference type="ChEBI" id="CHEBI:29105"/>
    </ligand>
</feature>
<evidence type="ECO:0000256" key="3">
    <source>
        <dbReference type="ARBA" id="ARBA00006991"/>
    </source>
</evidence>
<feature type="region of interest" description="Disordered" evidence="14">
    <location>
        <begin position="964"/>
        <end position="992"/>
    </location>
</feature>
<feature type="domain" description="C2H2-type" evidence="15">
    <location>
        <begin position="1471"/>
        <end position="1499"/>
    </location>
</feature>
<evidence type="ECO:0000256" key="13">
    <source>
        <dbReference type="PROSITE-ProRule" id="PRU01263"/>
    </source>
</evidence>
<dbReference type="InterPro" id="IPR032071">
    <property type="entry name" value="DUF4806"/>
</dbReference>
<evidence type="ECO:0000259" key="16">
    <source>
        <dbReference type="PROSITE" id="PS51915"/>
    </source>
</evidence>
<feature type="domain" description="C2H2-type" evidence="15">
    <location>
        <begin position="1146"/>
        <end position="1173"/>
    </location>
</feature>
<feature type="domain" description="C2H2-type" evidence="15">
    <location>
        <begin position="2124"/>
        <end position="2151"/>
    </location>
</feature>
<evidence type="ECO:0000256" key="10">
    <source>
        <dbReference type="ARBA" id="ARBA00023163"/>
    </source>
</evidence>
<dbReference type="SMART" id="SM00614">
    <property type="entry name" value="ZnF_BED"/>
    <property type="match status" value="5"/>
</dbReference>
<feature type="region of interest" description="Disordered" evidence="14">
    <location>
        <begin position="3589"/>
        <end position="3621"/>
    </location>
</feature>
<dbReference type="InterPro" id="IPR012934">
    <property type="entry name" value="Znf_AD"/>
</dbReference>
<dbReference type="FunFam" id="3.30.160.60:FF:001289">
    <property type="entry name" value="Zinc finger protein 574"/>
    <property type="match status" value="1"/>
</dbReference>
<feature type="compositionally biased region" description="Basic and acidic residues" evidence="14">
    <location>
        <begin position="1407"/>
        <end position="1418"/>
    </location>
</feature>
<evidence type="ECO:0000256" key="11">
    <source>
        <dbReference type="ARBA" id="ARBA00023242"/>
    </source>
</evidence>
<feature type="domain" description="C2H2-type" evidence="15">
    <location>
        <begin position="3887"/>
        <end position="3916"/>
    </location>
</feature>
<dbReference type="SUPFAM" id="SSF57667">
    <property type="entry name" value="beta-beta-alpha zinc fingers"/>
    <property type="match status" value="27"/>
</dbReference>
<dbReference type="Gene3D" id="3.40.1800.20">
    <property type="match status" value="3"/>
</dbReference>
<dbReference type="GO" id="GO:0000977">
    <property type="term" value="F:RNA polymerase II transcription regulatory region sequence-specific DNA binding"/>
    <property type="evidence" value="ECO:0007669"/>
    <property type="project" value="TreeGrafter"/>
</dbReference>
<protein>
    <recommendedName>
        <fullName evidence="19">Zinc finger protein Xfin</fullName>
    </recommendedName>
</protein>
<feature type="binding site" evidence="13">
    <location>
        <position position="1279"/>
    </location>
    <ligand>
        <name>Zn(2+)</name>
        <dbReference type="ChEBI" id="CHEBI:29105"/>
    </ligand>
</feature>
<dbReference type="Gene3D" id="3.30.160.60">
    <property type="entry name" value="Classic Zinc Finger"/>
    <property type="match status" value="39"/>
</dbReference>
<feature type="domain" description="C2H2-type" evidence="15">
    <location>
        <begin position="2653"/>
        <end position="2680"/>
    </location>
</feature>
<feature type="domain" description="C2H2-type" evidence="15">
    <location>
        <begin position="2555"/>
        <end position="2583"/>
    </location>
</feature>
<evidence type="ECO:0000256" key="5">
    <source>
        <dbReference type="ARBA" id="ARBA00022737"/>
    </source>
</evidence>
<feature type="binding site" evidence="13">
    <location>
        <position position="3412"/>
    </location>
    <ligand>
        <name>Zn(2+)</name>
        <dbReference type="ChEBI" id="CHEBI:29105"/>
    </ligand>
</feature>
<feature type="domain" description="C2H2-type" evidence="15">
    <location>
        <begin position="1640"/>
        <end position="1667"/>
    </location>
</feature>
<evidence type="ECO:0000256" key="7">
    <source>
        <dbReference type="ARBA" id="ARBA00022833"/>
    </source>
</evidence>
<feature type="binding site" evidence="13">
    <location>
        <position position="1702"/>
    </location>
    <ligand>
        <name>Zn(2+)</name>
        <dbReference type="ChEBI" id="CHEBI:29105"/>
    </ligand>
</feature>
<feature type="domain" description="C2H2-type" evidence="15">
    <location>
        <begin position="3250"/>
        <end position="3278"/>
    </location>
</feature>
<dbReference type="Pfam" id="PF16064">
    <property type="entry name" value="DUF4806"/>
    <property type="match status" value="1"/>
</dbReference>
<feature type="domain" description="C2H2-type" evidence="15">
    <location>
        <begin position="555"/>
        <end position="582"/>
    </location>
</feature>
<dbReference type="FunFam" id="3.30.160.60:FF:002343">
    <property type="entry name" value="Zinc finger protein 33A"/>
    <property type="match status" value="4"/>
</dbReference>
<feature type="domain" description="C2H2-type" evidence="15">
    <location>
        <begin position="3323"/>
        <end position="3350"/>
    </location>
</feature>